<protein>
    <submittedName>
        <fullName evidence="2">Uncharacterized protein</fullName>
    </submittedName>
</protein>
<dbReference type="EMBL" id="JARAKH010000002">
    <property type="protein sequence ID" value="KAK8406225.1"/>
    <property type="molecule type" value="Genomic_DNA"/>
</dbReference>
<keyword evidence="3" id="KW-1185">Reference proteome</keyword>
<organism evidence="2 3">
    <name type="scientific">Scylla paramamosain</name>
    <name type="common">Mud crab</name>
    <dbReference type="NCBI Taxonomy" id="85552"/>
    <lineage>
        <taxon>Eukaryota</taxon>
        <taxon>Metazoa</taxon>
        <taxon>Ecdysozoa</taxon>
        <taxon>Arthropoda</taxon>
        <taxon>Crustacea</taxon>
        <taxon>Multicrustacea</taxon>
        <taxon>Malacostraca</taxon>
        <taxon>Eumalacostraca</taxon>
        <taxon>Eucarida</taxon>
        <taxon>Decapoda</taxon>
        <taxon>Pleocyemata</taxon>
        <taxon>Brachyura</taxon>
        <taxon>Eubrachyura</taxon>
        <taxon>Portunoidea</taxon>
        <taxon>Portunidae</taxon>
        <taxon>Portuninae</taxon>
        <taxon>Scylla</taxon>
    </lineage>
</organism>
<evidence type="ECO:0000313" key="2">
    <source>
        <dbReference type="EMBL" id="KAK8406225.1"/>
    </source>
</evidence>
<gene>
    <name evidence="2" type="ORF">O3P69_007146</name>
</gene>
<feature type="compositionally biased region" description="Pro residues" evidence="1">
    <location>
        <begin position="12"/>
        <end position="22"/>
    </location>
</feature>
<accession>A0AAW0V1V9</accession>
<dbReference type="Proteomes" id="UP001487740">
    <property type="component" value="Unassembled WGS sequence"/>
</dbReference>
<evidence type="ECO:0000256" key="1">
    <source>
        <dbReference type="SAM" id="MobiDB-lite"/>
    </source>
</evidence>
<dbReference type="AlphaFoldDB" id="A0AAW0V1V9"/>
<proteinExistence type="predicted"/>
<sequence length="100" mass="11082">MGFAGSLQVSPAVPPAPPPPLAPKLSGRLRDSIQDRVQNHCCSGWAPISVQPRQHISGNIEIVCLKHRFPPIDDEARIRQAFRRDVIVMIVRCCVGCCHY</sequence>
<evidence type="ECO:0000313" key="3">
    <source>
        <dbReference type="Proteomes" id="UP001487740"/>
    </source>
</evidence>
<comment type="caution">
    <text evidence="2">The sequence shown here is derived from an EMBL/GenBank/DDBJ whole genome shotgun (WGS) entry which is preliminary data.</text>
</comment>
<reference evidence="2 3" key="1">
    <citation type="submission" date="2023-03" db="EMBL/GenBank/DDBJ databases">
        <title>High-quality genome of Scylla paramamosain provides insights in environmental adaptation.</title>
        <authorList>
            <person name="Zhang L."/>
        </authorList>
    </citation>
    <scope>NUCLEOTIDE SEQUENCE [LARGE SCALE GENOMIC DNA]</scope>
    <source>
        <strain evidence="2">LZ_2023a</strain>
        <tissue evidence="2">Muscle</tissue>
    </source>
</reference>
<feature type="region of interest" description="Disordered" evidence="1">
    <location>
        <begin position="1"/>
        <end position="25"/>
    </location>
</feature>
<name>A0AAW0V1V9_SCYPA</name>